<sequence length="3591" mass="382497">MLKVFQFYFVVCMDTDVATTVPDTSQITNGWAISSTSIMIQWSRIPSAEFYHLLVKSQATRQTLNMTLTNTSAVVKNLQPSTNYDCYVYTANSGGVGSQSKVKTITTLIEPPVNISVTQTGWSAVRVTWEPVQDVLMYQVKVRVIDDPTRQPSLYNVSDTHLSVQGILPCSTYLISVSSFNNFLMLSEPTDYTYTTNKLMPVSSVSVDYTCTTHSGMVSWSAVFGAESYKAFAMGDNGTQLTCTSQSTSCQISGLTCGQSYVVHVIPMSASCTNMINTTSATFQTAPCIPKNLQTSADCRSDVLLSKWDLAEGALRYTVEAYGNKGRNSYNCSSMSNSCAIEGTHCGDYLTVYITAFDDECSSPRTLGPVAETVPCAPYNVSAVKECGADAITVAWNGGSAIFYVAMARDSNGVIHSCNSMDLSCKIEGLRCSTNYTAYVIASNFMCNSSESETVTIETAPCPPDEVVASLDCAANEALISWRGQLDVNSYTAIITDEDQGLLSCSSINTSCSVPNLKCGQLYTVTVSHHDGICPSMPSKPIYMESAPCAPVIQNHSLDCVSNHALVTWVKDEFAVGVTVNATSSLGHTASCSSSTNTSCVLSGLECGHTYSIQAFAQGVQCLSKPSSAYIIVTAPCLPDRVVADLDCNVNSLAVQWRGSVSQTDTYAALAIGSDSTRESCNTTGTNCTIQSLRCGLTYSIVVVTSSVNCGSIEGSDYSLQSGNCVSFGFSTWVREARSICECPLGGDIVPKYTNIHVLSSCLFLPSSSAPCKPETVQVNLECKTNTALVTWENVGPDQTQVVSAVNSRGAITTCNSSSSNCTFDQLTCGETYVINVVSHTNTCSSEPVISGSLSTAPCVVSHLTAQVDCQTGITVVTWDGARGATSYTVYARGSLGYNDECNNTDTNCDFRNLACGQDYNITVVARHDSCVSLMSESINATTGPCPHSALKTSLECDTNTAVASWTPGSGILYYNASASAFSFTHVQSCSTSNSSCNISNLQCGESYRVTVTGQGQNCPSPANDWSRLNTAPCAPTQLRVDSSCDSNNISVSWQASQGSVSYTAVAENVDGRRWSCNTSSTSCQITGLLCGQQYQVYVAGFDEKCIGAKSNIEVIQTAPCVPQDIQNSLDCLDGVLNVTWQSTGHVVQFHASVVSSTGDVSICKTDKRHCTVDNMLCGHTYTIKVLAEDEACNSSYSPAQQISAAPCPLTDFLTSMDCNTGVASVSWNESSPEVVHTVSAVDAAGHQHNCSGTTSSCDLITLSCGTMYNVSITPSRNGCVGRDSPTKVITTVPCIPHLSNVEIDCLANSAWVMYEESDGAQDYVVMATDSLGNSQMYECNFTADGVCSLPPLACSKNLTFTLKAADQQCSSAPSNAVTVETAPCPPEDIEKSVWCDNHTASISWSVIPGAVTYTATLEQINGNTTCCTTADTSCHISDLPCGEMFILLVTTEGRTCNSSQSAAEIMRTAPCIPQNLTANLSCSDNVASTSWNYGQVLGLLFTVTAVSSDGHKDECISREIGCDLTGLLCGRHYTTTALAEHSDCKSKPSNSITIKTAPCTPANISTEVDCETKSLIVSWPESPGADSYTATVLGSYGQTTTCQGTTEGSCSVMGIACGQIYHTSVVSSDGYCESPPTPEVDTPSVPCNASNIKAVMDCYTLTAMLEWYPSDGALRYEAVATSASGHNVTCETSIANCDLEGMLCGQSYSVSLRAIGDTCSSIAHMTGQLLTEPCIPEHITTQYSLNIGQVLWDRSLGAEYYTVEGVTQQGLMVSCTTNDTYCAMNNMVCGQMYTINVTAHNHVCQGVSTSTESVTIETEPCPPRNVQTNVQCQHNMGTVIWEASFGAVEYVVTLAGRNGHSLSCYTNDTFCNVEGLNCGVTYYTNVIAIGEVFNSSSSSTVLLVSAPCMAESLAASLDCYNNSAEVSWSSVKGAESYLVSAVGENGHRVSCETNENQCNVTELQCGQVYNVSLTAINAHCQRTAQTNVSFGTWPCKPMHVGVDLQCGTRTANLHWEEVEGVELYVTTATYNMGEIQQCNSTNSTCNFSNLQCGKTYEFSVSAYNNMCYSEVSSTVEIQTEPCQPTGLTVSGSCDNETLVLDWSAADGALIYTIIAKGNLGYVTSFQTNETMVELELPCGQLFTFTVRAQDSRCDSVVSLPEEFKTGPCIPQHVQSFSHCENNLGSVRWASSDGADSYVAFAVGQDGHIHMCTTSTTNCTWDDLHCGEVYTIHVVANDYLCSSMPSNSTSLRMAPCIPQNLTSSLNCTTKVGSLTWNATETAEFYIVTAESISGHKMQLVTNDTWSFFSEFICGQEYFLSVQAGDSECTSRPSQPSQLNSEPCPPTAISSFMNCLSNIAVVSWTVSAGSEFYTAQVTQQDGQSMSCWSDSNQCGMPSLLCGQNYSVTVVASNEKCNSEISEADSLQSVPCVPTDVTVVIDCSKNEANVTWSASDGALSYKASALSTQGSTSLCETTDLTCTLTNLTCGHSYMVQVVAQDNICSSLPSPAKSFQSVPCKPVLNSVVLDCFTNSALLDWTNSENALNYTATAYSMNGHVATCSSNVTNCELLNLQCGQTYNVSAVATNEVCSSAPSTSLQVESVPCPPESVRPVLDCVTNTAWVDWQARSGADFYIVQAFEGEEHRSGCETATQSCPLTELSCGATYNITVTAANSVCNASESAVAQLKAVPCVPQQVEAQVLCDSGAVSVSWEPSRGASSYQTIAQGNGGYASTCNSSHTTCLFNDLLCGLNYSITVSALDGMCSSAESSVVELNTVPCVPQQVAAQMVCSNDTGLVSWEEADGVSSYVVQASGPNGHETLCNSTTASCKLPSLHCGQMYNLTVTAQDGQCDSSHAPQTLQSVPCRPTNVQASLQCHLNSAAVTWERSSGAQSYRVVGVTEDGSHQIECNNTATRCDLTDLLCGRYYNISVFGLDEFCSSVESDKAYVRTAPCTPQDVDVISQCSDASMVVSWSRNPDAQDFQVIVASNTGARHHCNSSGTACTIENLPCGQNYNVTVVSVREGCESQPSTIVEMSSAPCVPTNANGHLDCVSNSAWVTWDASDGALSYTVLAQEVGGHNSSCASTSSPCSVPDLKCGTVYTFYITAINTHCHSNHNTSFEIETGPCALTSINVASQCNSNTILVEWELSENTPLYVVTAEGHDQSLISCNSSSTSCELHNIRCGMLYSIIVSTSSDKCSSMRSPPKKIKTVPCIPDNITAVPLCEDNGAIVTWGNSPVATSYQLTATGVDGHSAVCNTSVNNCTLAHLQCGQSYNLSITASGDNCTSYPSTTLFRTVPCEPSGLVVDLDCETSSATLSWDVSEGAVEYFGCAQSEGGNMLYCNSTDISCTIEGLECGEIYNFSVEASDDVCNSSFSEPVEVGAAPCAPNVLKVRMQKIGQSHWALTSWDRVNCPDVEYLVEIIGQIQNSPHALMAVSSYWVSSTYFEFPMPCSTAYNLTVRSRNTAGVSEPSSVFTGITVPCAPQNVKYSGGRESAVLSWNASVFSARYTVYNVSGTGRVQLCSTTELYCQLAPFDPGTTEVTASNVAGESIPTRDITGPTGARRKRELKATHVSSLLDQGLEIPEVVTVR</sequence>
<feature type="domain" description="Fibronectin type-III" evidence="1">
    <location>
        <begin position="947"/>
        <end position="1034"/>
    </location>
</feature>
<dbReference type="SUPFAM" id="SSF49265">
    <property type="entry name" value="Fibronectin type III"/>
    <property type="match status" value="23"/>
</dbReference>
<dbReference type="Pfam" id="PF00041">
    <property type="entry name" value="fn3"/>
    <property type="match status" value="3"/>
</dbReference>
<keyword evidence="3" id="KW-1185">Reference proteome</keyword>
<accession>A0A4Z2B8N1</accession>
<feature type="domain" description="Fibronectin type-III" evidence="1">
    <location>
        <begin position="860"/>
        <end position="946"/>
    </location>
</feature>
<dbReference type="PROSITE" id="PS50853">
    <property type="entry name" value="FN3"/>
    <property type="match status" value="19"/>
</dbReference>
<feature type="domain" description="Fibronectin type-III" evidence="1">
    <location>
        <begin position="1035"/>
        <end position="1121"/>
    </location>
</feature>
<organism evidence="2 3">
    <name type="scientific">Takifugu bimaculatus</name>
    <dbReference type="NCBI Taxonomy" id="433685"/>
    <lineage>
        <taxon>Eukaryota</taxon>
        <taxon>Metazoa</taxon>
        <taxon>Chordata</taxon>
        <taxon>Craniata</taxon>
        <taxon>Vertebrata</taxon>
        <taxon>Euteleostomi</taxon>
        <taxon>Actinopterygii</taxon>
        <taxon>Neopterygii</taxon>
        <taxon>Teleostei</taxon>
        <taxon>Neoteleostei</taxon>
        <taxon>Acanthomorphata</taxon>
        <taxon>Eupercaria</taxon>
        <taxon>Tetraodontiformes</taxon>
        <taxon>Tetradontoidea</taxon>
        <taxon>Tetraodontidae</taxon>
        <taxon>Takifugu</taxon>
    </lineage>
</organism>
<dbReference type="Gene3D" id="2.60.40.10">
    <property type="entry name" value="Immunoglobulins"/>
    <property type="match status" value="19"/>
</dbReference>
<gene>
    <name evidence="2" type="ORF">fugu_006410</name>
</gene>
<name>A0A4Z2B8N1_9TELE</name>
<feature type="domain" description="Fibronectin type-III" evidence="1">
    <location>
        <begin position="2692"/>
        <end position="2778"/>
    </location>
</feature>
<feature type="domain" description="Fibronectin type-III" evidence="1">
    <location>
        <begin position="2605"/>
        <end position="2691"/>
    </location>
</feature>
<proteinExistence type="predicted"/>
<dbReference type="InterPro" id="IPR013783">
    <property type="entry name" value="Ig-like_fold"/>
</dbReference>
<feature type="domain" description="Fibronectin type-III" evidence="1">
    <location>
        <begin position="377"/>
        <end position="462"/>
    </location>
</feature>
<protein>
    <recommendedName>
        <fullName evidence="1">Fibronectin type-III domain-containing protein</fullName>
    </recommendedName>
</protein>
<dbReference type="SMART" id="SM00060">
    <property type="entry name" value="FN3"/>
    <property type="match status" value="29"/>
</dbReference>
<dbReference type="InterPro" id="IPR036116">
    <property type="entry name" value="FN3_sf"/>
</dbReference>
<dbReference type="InterPro" id="IPR003961">
    <property type="entry name" value="FN3_dom"/>
</dbReference>
<feature type="domain" description="Fibronectin type-III" evidence="1">
    <location>
        <begin position="111"/>
        <end position="202"/>
    </location>
</feature>
<feature type="domain" description="Fibronectin type-III" evidence="1">
    <location>
        <begin position="2865"/>
        <end position="2952"/>
    </location>
</feature>
<feature type="domain" description="Fibronectin type-III" evidence="1">
    <location>
        <begin position="3040"/>
        <end position="3126"/>
    </location>
</feature>
<feature type="domain" description="Fibronectin type-III" evidence="1">
    <location>
        <begin position="2431"/>
        <end position="2517"/>
    </location>
</feature>
<feature type="domain" description="Fibronectin type-III" evidence="1">
    <location>
        <begin position="3297"/>
        <end position="3386"/>
    </location>
</feature>
<feature type="domain" description="Fibronectin type-III" evidence="1">
    <location>
        <begin position="1997"/>
        <end position="2083"/>
    </location>
</feature>
<dbReference type="PANTHER" id="PTHR47135">
    <property type="entry name" value="FIBRONECTIN TYPE III DOMAIN-CONTAINING PROTEIN 7"/>
    <property type="match status" value="1"/>
</dbReference>
<evidence type="ECO:0000313" key="2">
    <source>
        <dbReference type="EMBL" id="TNM88189.1"/>
    </source>
</evidence>
<comment type="caution">
    <text evidence="2">The sequence shown here is derived from an EMBL/GenBank/DDBJ whole genome shotgun (WGS) entry which is preliminary data.</text>
</comment>
<dbReference type="CDD" id="cd00063">
    <property type="entry name" value="FN3"/>
    <property type="match status" value="9"/>
</dbReference>
<reference evidence="2 3" key="1">
    <citation type="submission" date="2019-04" db="EMBL/GenBank/DDBJ databases">
        <title>The sequence and de novo assembly of Takifugu bimaculatus genome using PacBio and Hi-C technologies.</title>
        <authorList>
            <person name="Xu P."/>
            <person name="Liu B."/>
            <person name="Zhou Z."/>
        </authorList>
    </citation>
    <scope>NUCLEOTIDE SEQUENCE [LARGE SCALE GENOMIC DNA]</scope>
    <source>
        <strain evidence="2">TB-2018</strain>
        <tissue evidence="2">Muscle</tissue>
    </source>
</reference>
<evidence type="ECO:0000313" key="3">
    <source>
        <dbReference type="Proteomes" id="UP000516260"/>
    </source>
</evidence>
<feature type="non-terminal residue" evidence="2">
    <location>
        <position position="3591"/>
    </location>
</feature>
<dbReference type="PANTHER" id="PTHR47135:SF3">
    <property type="entry name" value="FIBRONECTIN TYPE-III DOMAIN-CONTAINING PROTEIN"/>
    <property type="match status" value="1"/>
</dbReference>
<dbReference type="EMBL" id="SWLE01000019">
    <property type="protein sequence ID" value="TNM88189.1"/>
    <property type="molecule type" value="Genomic_DNA"/>
</dbReference>
<dbReference type="Proteomes" id="UP000516260">
    <property type="component" value="Chromosome 6"/>
</dbReference>
<evidence type="ECO:0000259" key="1">
    <source>
        <dbReference type="PROSITE" id="PS50853"/>
    </source>
</evidence>
<feature type="domain" description="Fibronectin type-III" evidence="1">
    <location>
        <begin position="3387"/>
        <end position="3482"/>
    </location>
</feature>
<feature type="domain" description="Fibronectin type-III" evidence="1">
    <location>
        <begin position="1122"/>
        <end position="1208"/>
    </location>
</feature>
<feature type="domain" description="Fibronectin type-III" evidence="1">
    <location>
        <begin position="2344"/>
        <end position="2430"/>
    </location>
</feature>
<feature type="domain" description="Fibronectin type-III" evidence="1">
    <location>
        <begin position="21"/>
        <end position="110"/>
    </location>
</feature>
<feature type="domain" description="Fibronectin type-III" evidence="1">
    <location>
        <begin position="547"/>
        <end position="637"/>
    </location>
</feature>
<feature type="domain" description="Fibronectin type-III" evidence="1">
    <location>
        <begin position="2519"/>
        <end position="2604"/>
    </location>
</feature>
<feature type="domain" description="Fibronectin type-III" evidence="1">
    <location>
        <begin position="2953"/>
        <end position="3039"/>
    </location>
</feature>